<evidence type="ECO:0000256" key="1">
    <source>
        <dbReference type="SAM" id="Phobius"/>
    </source>
</evidence>
<keyword evidence="1" id="KW-0472">Membrane</keyword>
<keyword evidence="1" id="KW-1133">Transmembrane helix</keyword>
<keyword evidence="3" id="KW-1185">Reference proteome</keyword>
<reference evidence="2 3" key="1">
    <citation type="submission" date="2016-05" db="EMBL/GenBank/DDBJ databases">
        <authorList>
            <person name="Lavstsen T."/>
            <person name="Jespersen J.S."/>
        </authorList>
    </citation>
    <scope>NUCLEOTIDE SEQUENCE [LARGE SCALE GENOMIC DNA]</scope>
    <source>
        <strain evidence="2 3">B7-9</strain>
    </source>
</reference>
<name>A0A2H3KNV5_9CHLR</name>
<proteinExistence type="predicted"/>
<keyword evidence="1" id="KW-0812">Transmembrane</keyword>
<protein>
    <submittedName>
        <fullName evidence="2">Uncharacterized protein</fullName>
    </submittedName>
</protein>
<sequence>MLIYSFYNKSIIKNKELVLTSIILFVIAIAMPFTFFMGMGAVDQRFGFIAMIVLALGFKTTTVSRTVNYTVLAIIMAFISAHGVIFQASDRQLSAMYESIQAVPSGESVYSLSIRQPPIYGNCSQQDYLNIGNGIFPLQWFSVYSVIYGKPMPVHTFSTAALTLQKEIEPALKFEEIDPTLKFNLLQKFTRENLIQIQNHPPRSNYIFLFGCSSNIYDAASILSDSYDTMQAEKYLIVMKAKPLDN</sequence>
<accession>A0A2H3KNV5</accession>
<evidence type="ECO:0000313" key="2">
    <source>
        <dbReference type="EMBL" id="PDV99084.1"/>
    </source>
</evidence>
<feature type="transmembrane region" description="Helical" evidence="1">
    <location>
        <begin position="46"/>
        <end position="63"/>
    </location>
</feature>
<dbReference type="AlphaFoldDB" id="A0A2H3KNV5"/>
<dbReference type="EMBL" id="LYXE01000083">
    <property type="protein sequence ID" value="PDV99084.1"/>
    <property type="molecule type" value="Genomic_DNA"/>
</dbReference>
<gene>
    <name evidence="2" type="ORF">A9Q02_13455</name>
</gene>
<organism evidence="2 3">
    <name type="scientific">Candidatus Chloroploca asiatica</name>
    <dbReference type="NCBI Taxonomy" id="1506545"/>
    <lineage>
        <taxon>Bacteria</taxon>
        <taxon>Bacillati</taxon>
        <taxon>Chloroflexota</taxon>
        <taxon>Chloroflexia</taxon>
        <taxon>Chloroflexales</taxon>
        <taxon>Chloroflexineae</taxon>
        <taxon>Oscillochloridaceae</taxon>
        <taxon>Candidatus Chloroploca</taxon>
    </lineage>
</organism>
<feature type="transmembrane region" description="Helical" evidence="1">
    <location>
        <begin position="17"/>
        <end position="39"/>
    </location>
</feature>
<evidence type="ECO:0000313" key="3">
    <source>
        <dbReference type="Proteomes" id="UP000220922"/>
    </source>
</evidence>
<dbReference type="Proteomes" id="UP000220922">
    <property type="component" value="Unassembled WGS sequence"/>
</dbReference>
<feature type="transmembrane region" description="Helical" evidence="1">
    <location>
        <begin position="69"/>
        <end position="86"/>
    </location>
</feature>
<comment type="caution">
    <text evidence="2">The sequence shown here is derived from an EMBL/GenBank/DDBJ whole genome shotgun (WGS) entry which is preliminary data.</text>
</comment>